<dbReference type="Proteomes" id="UP000233551">
    <property type="component" value="Unassembled WGS sequence"/>
</dbReference>
<reference evidence="1 2" key="1">
    <citation type="submission" date="2017-11" db="EMBL/GenBank/DDBJ databases">
        <title>De-novo sequencing of pomegranate (Punica granatum L.) genome.</title>
        <authorList>
            <person name="Akparov Z."/>
            <person name="Amiraslanov A."/>
            <person name="Hajiyeva S."/>
            <person name="Abbasov M."/>
            <person name="Kaur K."/>
            <person name="Hamwieh A."/>
            <person name="Solovyev V."/>
            <person name="Salamov A."/>
            <person name="Braich B."/>
            <person name="Kosarev P."/>
            <person name="Mahmoud A."/>
            <person name="Hajiyev E."/>
            <person name="Babayeva S."/>
            <person name="Izzatullayeva V."/>
            <person name="Mammadov A."/>
            <person name="Mammadov A."/>
            <person name="Sharifova S."/>
            <person name="Ojaghi J."/>
            <person name="Eynullazada K."/>
            <person name="Bayramov B."/>
            <person name="Abdulazimova A."/>
            <person name="Shahmuradov I."/>
        </authorList>
    </citation>
    <scope>NUCLEOTIDE SEQUENCE [LARGE SCALE GENOMIC DNA]</scope>
    <source>
        <strain evidence="2">cv. AG2017</strain>
        <tissue evidence="1">Leaf</tissue>
    </source>
</reference>
<proteinExistence type="predicted"/>
<keyword evidence="2" id="KW-1185">Reference proteome</keyword>
<dbReference type="AlphaFoldDB" id="A0A2I0HGB2"/>
<protein>
    <submittedName>
        <fullName evidence="1">Uncharacterized protein</fullName>
    </submittedName>
</protein>
<evidence type="ECO:0000313" key="2">
    <source>
        <dbReference type="Proteomes" id="UP000233551"/>
    </source>
</evidence>
<evidence type="ECO:0000313" key="1">
    <source>
        <dbReference type="EMBL" id="PKI26414.1"/>
    </source>
</evidence>
<gene>
    <name evidence="1" type="ORF">CRG98_048897</name>
</gene>
<sequence>GERRRFGGRAVSEADSSCGFGDRAGGFFFGRGRAAGLGREVELWVSAKSRAGILERVRELRGFESGS</sequence>
<dbReference type="EMBL" id="PGOL01028985">
    <property type="protein sequence ID" value="PKI26414.1"/>
    <property type="molecule type" value="Genomic_DNA"/>
</dbReference>
<comment type="caution">
    <text evidence="1">The sequence shown here is derived from an EMBL/GenBank/DDBJ whole genome shotgun (WGS) entry which is preliminary data.</text>
</comment>
<accession>A0A2I0HGB2</accession>
<organism evidence="1 2">
    <name type="scientific">Punica granatum</name>
    <name type="common">Pomegranate</name>
    <dbReference type="NCBI Taxonomy" id="22663"/>
    <lineage>
        <taxon>Eukaryota</taxon>
        <taxon>Viridiplantae</taxon>
        <taxon>Streptophyta</taxon>
        <taxon>Embryophyta</taxon>
        <taxon>Tracheophyta</taxon>
        <taxon>Spermatophyta</taxon>
        <taxon>Magnoliopsida</taxon>
        <taxon>eudicotyledons</taxon>
        <taxon>Gunneridae</taxon>
        <taxon>Pentapetalae</taxon>
        <taxon>rosids</taxon>
        <taxon>malvids</taxon>
        <taxon>Myrtales</taxon>
        <taxon>Lythraceae</taxon>
        <taxon>Punica</taxon>
    </lineage>
</organism>
<name>A0A2I0HGB2_PUNGR</name>
<feature type="non-terminal residue" evidence="1">
    <location>
        <position position="1"/>
    </location>
</feature>